<dbReference type="AlphaFoldDB" id="A0A5N3SD93"/>
<proteinExistence type="predicted"/>
<evidence type="ECO:0000313" key="4">
    <source>
        <dbReference type="EMBL" id="KAB0304770.1"/>
    </source>
</evidence>
<evidence type="ECO:0000313" key="5">
    <source>
        <dbReference type="Proteomes" id="UP000326687"/>
    </source>
</evidence>
<protein>
    <recommendedName>
        <fullName evidence="1">Type IV secretion system putative lipoprotein virB7</fullName>
    </recommendedName>
</protein>
<dbReference type="Proteomes" id="UP000326687">
    <property type="component" value="Unassembled WGS sequence"/>
</dbReference>
<comment type="caution">
    <text evidence="4">The sequence shown here is derived from an EMBL/GenBank/DDBJ whole genome shotgun (WGS) entry which is preliminary data.</text>
</comment>
<sequence>MKKLFVILLSLFALAGCSDPLPENKLSYVGEWQSVDMYLLILADGTISYKRIHKGGTTTINAPIKEFVDDDFVVGFAFLATTFVVSQPPYLSDGQWVMEVDGVTLIKTDETGLGK</sequence>
<name>A0A5N3SD93_9VIBR</name>
<feature type="chain" id="PRO_5024444261" description="Type IV secretion system putative lipoprotein virB7" evidence="3">
    <location>
        <begin position="16"/>
        <end position="115"/>
    </location>
</feature>
<reference evidence="4 5" key="1">
    <citation type="submission" date="2019-09" db="EMBL/GenBank/DDBJ databases">
        <title>Vibrio Fortis S7-72.</title>
        <authorList>
            <person name="Das S.K."/>
        </authorList>
    </citation>
    <scope>NUCLEOTIDE SEQUENCE [LARGE SCALE GENOMIC DNA]</scope>
    <source>
        <strain evidence="4 5">S7-72</strain>
    </source>
</reference>
<evidence type="ECO:0000256" key="2">
    <source>
        <dbReference type="ARBA" id="ARBA00022729"/>
    </source>
</evidence>
<accession>A0A5N3SD93</accession>
<dbReference type="RefSeq" id="WP_150895933.1">
    <property type="nucleotide sequence ID" value="NZ_VXDD01000001.1"/>
</dbReference>
<keyword evidence="2 3" id="KW-0732">Signal</keyword>
<feature type="signal peptide" evidence="3">
    <location>
        <begin position="1"/>
        <end position="15"/>
    </location>
</feature>
<dbReference type="EMBL" id="VXDD01000001">
    <property type="protein sequence ID" value="KAB0304770.1"/>
    <property type="molecule type" value="Genomic_DNA"/>
</dbReference>
<dbReference type="PROSITE" id="PS51257">
    <property type="entry name" value="PROKAR_LIPOPROTEIN"/>
    <property type="match status" value="1"/>
</dbReference>
<evidence type="ECO:0000256" key="3">
    <source>
        <dbReference type="SAM" id="SignalP"/>
    </source>
</evidence>
<organism evidence="4 5">
    <name type="scientific">Vibrio fortis</name>
    <dbReference type="NCBI Taxonomy" id="212667"/>
    <lineage>
        <taxon>Bacteria</taxon>
        <taxon>Pseudomonadati</taxon>
        <taxon>Pseudomonadota</taxon>
        <taxon>Gammaproteobacteria</taxon>
        <taxon>Vibrionales</taxon>
        <taxon>Vibrionaceae</taxon>
        <taxon>Vibrio</taxon>
    </lineage>
</organism>
<gene>
    <name evidence="4" type="ORF">F2Z80_05195</name>
</gene>
<dbReference type="Pfam" id="PF08139">
    <property type="entry name" value="LPAM_1"/>
    <property type="match status" value="1"/>
</dbReference>
<dbReference type="InterPro" id="IPR012640">
    <property type="entry name" value="Membr_lipoprot_lipid_attach_CS"/>
</dbReference>
<evidence type="ECO:0000256" key="1">
    <source>
        <dbReference type="ARBA" id="ARBA00017922"/>
    </source>
</evidence>